<dbReference type="AlphaFoldDB" id="A0A653CQQ9"/>
<keyword evidence="2" id="KW-1185">Reference proteome</keyword>
<reference evidence="1 2" key="1">
    <citation type="submission" date="2019-01" db="EMBL/GenBank/DDBJ databases">
        <authorList>
            <person name="Sayadi A."/>
        </authorList>
    </citation>
    <scope>NUCLEOTIDE SEQUENCE [LARGE SCALE GENOMIC DNA]</scope>
</reference>
<gene>
    <name evidence="1" type="ORF">CALMAC_LOCUS11078</name>
</gene>
<sequence length="38" mass="4426">SKICIFPEISNVFHYELSTNITKVIRSIFTTPSRHFAQ</sequence>
<dbReference type="EMBL" id="CAACVG010008545">
    <property type="protein sequence ID" value="VEN50245.1"/>
    <property type="molecule type" value="Genomic_DNA"/>
</dbReference>
<organism evidence="1 2">
    <name type="scientific">Callosobruchus maculatus</name>
    <name type="common">Southern cowpea weevil</name>
    <name type="synonym">Pulse bruchid</name>
    <dbReference type="NCBI Taxonomy" id="64391"/>
    <lineage>
        <taxon>Eukaryota</taxon>
        <taxon>Metazoa</taxon>
        <taxon>Ecdysozoa</taxon>
        <taxon>Arthropoda</taxon>
        <taxon>Hexapoda</taxon>
        <taxon>Insecta</taxon>
        <taxon>Pterygota</taxon>
        <taxon>Neoptera</taxon>
        <taxon>Endopterygota</taxon>
        <taxon>Coleoptera</taxon>
        <taxon>Polyphaga</taxon>
        <taxon>Cucujiformia</taxon>
        <taxon>Chrysomeloidea</taxon>
        <taxon>Chrysomelidae</taxon>
        <taxon>Bruchinae</taxon>
        <taxon>Bruchini</taxon>
        <taxon>Callosobruchus</taxon>
    </lineage>
</organism>
<protein>
    <submittedName>
        <fullName evidence="1">Uncharacterized protein</fullName>
    </submittedName>
</protein>
<accession>A0A653CQQ9</accession>
<evidence type="ECO:0000313" key="1">
    <source>
        <dbReference type="EMBL" id="VEN50245.1"/>
    </source>
</evidence>
<proteinExistence type="predicted"/>
<dbReference type="Proteomes" id="UP000410492">
    <property type="component" value="Unassembled WGS sequence"/>
</dbReference>
<name>A0A653CQQ9_CALMS</name>
<feature type="non-terminal residue" evidence="1">
    <location>
        <position position="1"/>
    </location>
</feature>
<evidence type="ECO:0000313" key="2">
    <source>
        <dbReference type="Proteomes" id="UP000410492"/>
    </source>
</evidence>